<accession>A0ABW3V276</accession>
<dbReference type="Proteomes" id="UP001597263">
    <property type="component" value="Unassembled WGS sequence"/>
</dbReference>
<sequence>MRKNSPNISSETGNALAVYKDKAAFFELTEKPAVTKPFESGFKTIRNFRSFVLFLYQEE</sequence>
<organism evidence="1 2">
    <name type="scientific">Pseudochrobactrum kiredjianiae</name>
    <dbReference type="NCBI Taxonomy" id="386305"/>
    <lineage>
        <taxon>Bacteria</taxon>
        <taxon>Pseudomonadati</taxon>
        <taxon>Pseudomonadota</taxon>
        <taxon>Alphaproteobacteria</taxon>
        <taxon>Hyphomicrobiales</taxon>
        <taxon>Brucellaceae</taxon>
        <taxon>Pseudochrobactrum</taxon>
    </lineage>
</organism>
<proteinExistence type="predicted"/>
<evidence type="ECO:0000313" key="2">
    <source>
        <dbReference type="Proteomes" id="UP001597263"/>
    </source>
</evidence>
<protein>
    <submittedName>
        <fullName evidence="1">Uncharacterized protein</fullName>
    </submittedName>
</protein>
<comment type="caution">
    <text evidence="1">The sequence shown here is derived from an EMBL/GenBank/DDBJ whole genome shotgun (WGS) entry which is preliminary data.</text>
</comment>
<evidence type="ECO:0000313" key="1">
    <source>
        <dbReference type="EMBL" id="MFD1227143.1"/>
    </source>
</evidence>
<dbReference type="EMBL" id="JBHTMA010000033">
    <property type="protein sequence ID" value="MFD1227143.1"/>
    <property type="molecule type" value="Genomic_DNA"/>
</dbReference>
<reference evidence="2" key="1">
    <citation type="journal article" date="2019" name="Int. J. Syst. Evol. Microbiol.">
        <title>The Global Catalogue of Microorganisms (GCM) 10K type strain sequencing project: providing services to taxonomists for standard genome sequencing and annotation.</title>
        <authorList>
            <consortium name="The Broad Institute Genomics Platform"/>
            <consortium name="The Broad Institute Genome Sequencing Center for Infectious Disease"/>
            <person name="Wu L."/>
            <person name="Ma J."/>
        </authorList>
    </citation>
    <scope>NUCLEOTIDE SEQUENCE [LARGE SCALE GENOMIC DNA]</scope>
    <source>
        <strain evidence="2">CCUG 49584</strain>
    </source>
</reference>
<gene>
    <name evidence="1" type="ORF">ACFQ35_08300</name>
</gene>
<name>A0ABW3V276_9HYPH</name>
<keyword evidence="2" id="KW-1185">Reference proteome</keyword>
<dbReference type="RefSeq" id="WP_289386694.1">
    <property type="nucleotide sequence ID" value="NZ_JAUCBM010000003.1"/>
</dbReference>